<gene>
    <name evidence="2" type="ORF">AVEN_92673_1</name>
</gene>
<evidence type="ECO:0000256" key="1">
    <source>
        <dbReference type="SAM" id="MobiDB-lite"/>
    </source>
</evidence>
<dbReference type="Proteomes" id="UP000499080">
    <property type="component" value="Unassembled WGS sequence"/>
</dbReference>
<feature type="compositionally biased region" description="Polar residues" evidence="1">
    <location>
        <begin position="12"/>
        <end position="29"/>
    </location>
</feature>
<accession>A0A4Y2T2C7</accession>
<protein>
    <submittedName>
        <fullName evidence="2">Uncharacterized protein</fullName>
    </submittedName>
</protein>
<sequence>MRSLNEEEHGTRSAQTVQRETRTNRQPVPSSHCRWIDRKKKRRQAPRERKKSSLAKKNNNQNILEFTPLFRQQPLQVPVHHSEAIEIRRALLSPISHKLLFQV</sequence>
<feature type="compositionally biased region" description="Basic and acidic residues" evidence="1">
    <location>
        <begin position="1"/>
        <end position="11"/>
    </location>
</feature>
<organism evidence="2 3">
    <name type="scientific">Araneus ventricosus</name>
    <name type="common">Orbweaver spider</name>
    <name type="synonym">Epeira ventricosa</name>
    <dbReference type="NCBI Taxonomy" id="182803"/>
    <lineage>
        <taxon>Eukaryota</taxon>
        <taxon>Metazoa</taxon>
        <taxon>Ecdysozoa</taxon>
        <taxon>Arthropoda</taxon>
        <taxon>Chelicerata</taxon>
        <taxon>Arachnida</taxon>
        <taxon>Araneae</taxon>
        <taxon>Araneomorphae</taxon>
        <taxon>Entelegynae</taxon>
        <taxon>Araneoidea</taxon>
        <taxon>Araneidae</taxon>
        <taxon>Araneus</taxon>
    </lineage>
</organism>
<evidence type="ECO:0000313" key="2">
    <source>
        <dbReference type="EMBL" id="GBN94758.1"/>
    </source>
</evidence>
<proteinExistence type="predicted"/>
<name>A0A4Y2T2C7_ARAVE</name>
<evidence type="ECO:0000313" key="3">
    <source>
        <dbReference type="Proteomes" id="UP000499080"/>
    </source>
</evidence>
<feature type="region of interest" description="Disordered" evidence="1">
    <location>
        <begin position="1"/>
        <end position="60"/>
    </location>
</feature>
<dbReference type="EMBL" id="BGPR01025662">
    <property type="protein sequence ID" value="GBN94758.1"/>
    <property type="molecule type" value="Genomic_DNA"/>
</dbReference>
<reference evidence="2 3" key="1">
    <citation type="journal article" date="2019" name="Sci. Rep.">
        <title>Orb-weaving spider Araneus ventricosus genome elucidates the spidroin gene catalogue.</title>
        <authorList>
            <person name="Kono N."/>
            <person name="Nakamura H."/>
            <person name="Ohtoshi R."/>
            <person name="Moran D.A.P."/>
            <person name="Shinohara A."/>
            <person name="Yoshida Y."/>
            <person name="Fujiwara M."/>
            <person name="Mori M."/>
            <person name="Tomita M."/>
            <person name="Arakawa K."/>
        </authorList>
    </citation>
    <scope>NUCLEOTIDE SEQUENCE [LARGE SCALE GENOMIC DNA]</scope>
</reference>
<keyword evidence="3" id="KW-1185">Reference proteome</keyword>
<dbReference type="AlphaFoldDB" id="A0A4Y2T2C7"/>
<feature type="compositionally biased region" description="Basic residues" evidence="1">
    <location>
        <begin position="37"/>
        <end position="54"/>
    </location>
</feature>
<comment type="caution">
    <text evidence="2">The sequence shown here is derived from an EMBL/GenBank/DDBJ whole genome shotgun (WGS) entry which is preliminary data.</text>
</comment>